<accession>A0AAN9EJW1</accession>
<comment type="caution">
    <text evidence="2">The sequence shown here is derived from an EMBL/GenBank/DDBJ whole genome shotgun (WGS) entry which is preliminary data.</text>
</comment>
<evidence type="ECO:0000313" key="3">
    <source>
        <dbReference type="Proteomes" id="UP001372338"/>
    </source>
</evidence>
<keyword evidence="3" id="KW-1185">Reference proteome</keyword>
<protein>
    <submittedName>
        <fullName evidence="2">Uncharacterized protein</fullName>
    </submittedName>
</protein>
<proteinExistence type="predicted"/>
<organism evidence="2 3">
    <name type="scientific">Crotalaria pallida</name>
    <name type="common">Smooth rattlebox</name>
    <name type="synonym">Crotalaria striata</name>
    <dbReference type="NCBI Taxonomy" id="3830"/>
    <lineage>
        <taxon>Eukaryota</taxon>
        <taxon>Viridiplantae</taxon>
        <taxon>Streptophyta</taxon>
        <taxon>Embryophyta</taxon>
        <taxon>Tracheophyta</taxon>
        <taxon>Spermatophyta</taxon>
        <taxon>Magnoliopsida</taxon>
        <taxon>eudicotyledons</taxon>
        <taxon>Gunneridae</taxon>
        <taxon>Pentapetalae</taxon>
        <taxon>rosids</taxon>
        <taxon>fabids</taxon>
        <taxon>Fabales</taxon>
        <taxon>Fabaceae</taxon>
        <taxon>Papilionoideae</taxon>
        <taxon>50 kb inversion clade</taxon>
        <taxon>genistoids sensu lato</taxon>
        <taxon>core genistoids</taxon>
        <taxon>Crotalarieae</taxon>
        <taxon>Crotalaria</taxon>
    </lineage>
</organism>
<sequence length="138" mass="16623">MVDESFIETEVDEDDVHGDEFMEEDEEYEFDEVDDFFEEDEGDEEDGGDEEHEQFEGRRRIIVDDNAYIRAFAYDKLTLDMIKLIDFKDVEHQKDYNSWYEMLVLNTHLQKLERSVALVYSHDVFYLYVSEGYQEVKL</sequence>
<gene>
    <name evidence="2" type="ORF">RIF29_28725</name>
</gene>
<evidence type="ECO:0000313" key="2">
    <source>
        <dbReference type="EMBL" id="KAK7255318.1"/>
    </source>
</evidence>
<dbReference type="AlphaFoldDB" id="A0AAN9EJW1"/>
<feature type="region of interest" description="Disordered" evidence="1">
    <location>
        <begin position="1"/>
        <end position="27"/>
    </location>
</feature>
<dbReference type="Proteomes" id="UP001372338">
    <property type="component" value="Unassembled WGS sequence"/>
</dbReference>
<reference evidence="2 3" key="1">
    <citation type="submission" date="2024-01" db="EMBL/GenBank/DDBJ databases">
        <title>The genomes of 5 underutilized Papilionoideae crops provide insights into root nodulation and disease resistanc.</title>
        <authorList>
            <person name="Yuan L."/>
        </authorList>
    </citation>
    <scope>NUCLEOTIDE SEQUENCE [LARGE SCALE GENOMIC DNA]</scope>
    <source>
        <strain evidence="2">ZHUSHIDOU_FW_LH</strain>
        <tissue evidence="2">Leaf</tissue>
    </source>
</reference>
<dbReference type="EMBL" id="JAYWIO010000006">
    <property type="protein sequence ID" value="KAK7255318.1"/>
    <property type="molecule type" value="Genomic_DNA"/>
</dbReference>
<name>A0AAN9EJW1_CROPI</name>
<evidence type="ECO:0000256" key="1">
    <source>
        <dbReference type="SAM" id="MobiDB-lite"/>
    </source>
</evidence>